<accession>A0A4Y2IDP6</accession>
<dbReference type="EMBL" id="BGPR01002562">
    <property type="protein sequence ID" value="GBM75502.1"/>
    <property type="molecule type" value="Genomic_DNA"/>
</dbReference>
<evidence type="ECO:0000313" key="3">
    <source>
        <dbReference type="Proteomes" id="UP000499080"/>
    </source>
</evidence>
<keyword evidence="3" id="KW-1185">Reference proteome</keyword>
<sequence length="93" mass="10917">MYKFYTQENTKTLQNSCYKPHESKSVAFVAKSTKNFAKNQADSVQKEKNKKIKCHYCGRPGLIKRNCYKFKNESSEKEESRKHGPWPITTSDY</sequence>
<organism evidence="2 3">
    <name type="scientific">Araneus ventricosus</name>
    <name type="common">Orbweaver spider</name>
    <name type="synonym">Epeira ventricosa</name>
    <dbReference type="NCBI Taxonomy" id="182803"/>
    <lineage>
        <taxon>Eukaryota</taxon>
        <taxon>Metazoa</taxon>
        <taxon>Ecdysozoa</taxon>
        <taxon>Arthropoda</taxon>
        <taxon>Chelicerata</taxon>
        <taxon>Arachnida</taxon>
        <taxon>Araneae</taxon>
        <taxon>Araneomorphae</taxon>
        <taxon>Entelegynae</taxon>
        <taxon>Araneoidea</taxon>
        <taxon>Araneidae</taxon>
        <taxon>Araneus</taxon>
    </lineage>
</organism>
<gene>
    <name evidence="2" type="ORF">AVEN_42994_1</name>
</gene>
<feature type="compositionally biased region" description="Basic and acidic residues" evidence="1">
    <location>
        <begin position="72"/>
        <end position="82"/>
    </location>
</feature>
<comment type="caution">
    <text evidence="2">The sequence shown here is derived from an EMBL/GenBank/DDBJ whole genome shotgun (WGS) entry which is preliminary data.</text>
</comment>
<evidence type="ECO:0000256" key="1">
    <source>
        <dbReference type="SAM" id="MobiDB-lite"/>
    </source>
</evidence>
<reference evidence="2 3" key="1">
    <citation type="journal article" date="2019" name="Sci. Rep.">
        <title>Orb-weaving spider Araneus ventricosus genome elucidates the spidroin gene catalogue.</title>
        <authorList>
            <person name="Kono N."/>
            <person name="Nakamura H."/>
            <person name="Ohtoshi R."/>
            <person name="Moran D.A.P."/>
            <person name="Shinohara A."/>
            <person name="Yoshida Y."/>
            <person name="Fujiwara M."/>
            <person name="Mori M."/>
            <person name="Tomita M."/>
            <person name="Arakawa K."/>
        </authorList>
    </citation>
    <scope>NUCLEOTIDE SEQUENCE [LARGE SCALE GENOMIC DNA]</scope>
</reference>
<name>A0A4Y2IDP6_ARAVE</name>
<protein>
    <submittedName>
        <fullName evidence="2">Uncharacterized protein</fullName>
    </submittedName>
</protein>
<dbReference type="AlphaFoldDB" id="A0A4Y2IDP6"/>
<evidence type="ECO:0000313" key="2">
    <source>
        <dbReference type="EMBL" id="GBM75502.1"/>
    </source>
</evidence>
<dbReference type="OrthoDB" id="97058at2759"/>
<proteinExistence type="predicted"/>
<feature type="region of interest" description="Disordered" evidence="1">
    <location>
        <begin position="72"/>
        <end position="93"/>
    </location>
</feature>
<dbReference type="Proteomes" id="UP000499080">
    <property type="component" value="Unassembled WGS sequence"/>
</dbReference>